<gene>
    <name evidence="2" type="ORF">GCM10010977_17590</name>
</gene>
<dbReference type="InterPro" id="IPR047900">
    <property type="entry name" value="Choice_anch_G"/>
</dbReference>
<dbReference type="Proteomes" id="UP000642509">
    <property type="component" value="Unassembled WGS sequence"/>
</dbReference>
<keyword evidence="1" id="KW-0732">Signal</keyword>
<reference evidence="3" key="1">
    <citation type="journal article" date="2019" name="Int. J. Syst. Evol. Microbiol.">
        <title>The Global Catalogue of Microorganisms (GCM) 10K type strain sequencing project: providing services to taxonomists for standard genome sequencing and annotation.</title>
        <authorList>
            <consortium name="The Broad Institute Genomics Platform"/>
            <consortium name="The Broad Institute Genome Sequencing Center for Infectious Disease"/>
            <person name="Wu L."/>
            <person name="Ma J."/>
        </authorList>
    </citation>
    <scope>NUCLEOTIDE SEQUENCE [LARGE SCALE GENOMIC DNA]</scope>
    <source>
        <strain evidence="3">CGMCC 1.7064</strain>
    </source>
</reference>
<name>A0ABQ2M0G3_9MICC</name>
<evidence type="ECO:0000313" key="3">
    <source>
        <dbReference type="Proteomes" id="UP000642509"/>
    </source>
</evidence>
<evidence type="ECO:0008006" key="4">
    <source>
        <dbReference type="Google" id="ProtNLM"/>
    </source>
</evidence>
<keyword evidence="3" id="KW-1185">Reference proteome</keyword>
<feature type="signal peptide" evidence="1">
    <location>
        <begin position="1"/>
        <end position="20"/>
    </location>
</feature>
<proteinExistence type="predicted"/>
<evidence type="ECO:0000256" key="1">
    <source>
        <dbReference type="SAM" id="SignalP"/>
    </source>
</evidence>
<organism evidence="2 3">
    <name type="scientific">Citricoccus zhacaiensis</name>
    <dbReference type="NCBI Taxonomy" id="489142"/>
    <lineage>
        <taxon>Bacteria</taxon>
        <taxon>Bacillati</taxon>
        <taxon>Actinomycetota</taxon>
        <taxon>Actinomycetes</taxon>
        <taxon>Micrococcales</taxon>
        <taxon>Micrococcaceae</taxon>
        <taxon>Citricoccus</taxon>
    </lineage>
</organism>
<accession>A0ABQ2M0G3</accession>
<evidence type="ECO:0000313" key="2">
    <source>
        <dbReference type="EMBL" id="GGO45257.1"/>
    </source>
</evidence>
<dbReference type="NCBIfam" id="NF033766">
    <property type="entry name" value="choice_anch_G"/>
    <property type="match status" value="1"/>
</dbReference>
<protein>
    <recommendedName>
        <fullName evidence="4">Choice-of-anchor G family protein</fullName>
    </recommendedName>
</protein>
<sequence>MVGLLAGLLAMVMAASSVTGGIVPTLASWNDREVAHGRLGVLDCTDPQGQFAARGAGTMISGSALGVDLDSAAEVQDAEVYQDGDRSWTEQGAPTDSFDAYFAPLGVTALEFLSVGLGFIQLPLDTETGVIGQYGQAQSTGESTGAAGLVNDEGVIALEPGAGEPQLATLELSELLASLDHDVASLVGDNVADVSLEAGALAGRATLDGCEAALSGALGASPLAAQAAELDQAVSREYLISSLQTSVESPAVGSLVQGVEGVLVNVEETVNGLSGNQGVVDSLVGGVSDLLGPLLGALRLGDVDASITANIDLSSVRTFLTEDFGDDAGILTIAPTAGTVSVDTAALLAAAYPDLYSNGLNGLPPNTDLLGDPAVVNALTVALGQALDDWLGDVQSLLTGAVDAVNVHVDVAVNLSAVLLILPVKIATITAEVDGSLGDLLQGDVSAQVDLRLLGVDLGVLEDLLIGLLNGLVGSLTNGLGLLVGTVVDDVLGPLGILGSTVTDLAQPIVTAVSGVYTGLYVDGLISLTVNNQNRPFTGSTDGPPEWADLPEGQYDVSALRLGVLDAAGDAGVRLHLGRGSVGPVCLLDVAAMPAGCPET</sequence>
<comment type="caution">
    <text evidence="2">The sequence shown here is derived from an EMBL/GenBank/DDBJ whole genome shotgun (WGS) entry which is preliminary data.</text>
</comment>
<dbReference type="EMBL" id="BMLQ01000004">
    <property type="protein sequence ID" value="GGO45257.1"/>
    <property type="molecule type" value="Genomic_DNA"/>
</dbReference>
<feature type="chain" id="PRO_5046142825" description="Choice-of-anchor G family protein" evidence="1">
    <location>
        <begin position="21"/>
        <end position="600"/>
    </location>
</feature>